<evidence type="ECO:0000313" key="10">
    <source>
        <dbReference type="EMBL" id="QKJ19197.1"/>
    </source>
</evidence>
<reference evidence="10 11" key="1">
    <citation type="submission" date="2020-05" db="EMBL/GenBank/DDBJ databases">
        <title>Strain PA2F3 complete genome.</title>
        <authorList>
            <person name="Kim Y.-S."/>
            <person name="Kim S.-J."/>
            <person name="Jung H.-k."/>
            <person name="Kim S.-E."/>
            <person name="Kim K.-H."/>
        </authorList>
    </citation>
    <scope>NUCLEOTIDE SEQUENCE [LARGE SCALE GENOMIC DNA]</scope>
    <source>
        <strain evidence="10 11">PA2F3</strain>
    </source>
</reference>
<proteinExistence type="inferred from homology"/>
<feature type="transmembrane region" description="Helical" evidence="8">
    <location>
        <begin position="572"/>
        <end position="593"/>
    </location>
</feature>
<keyword evidence="3" id="KW-1003">Cell membrane</keyword>
<dbReference type="GO" id="GO:0005886">
    <property type="term" value="C:plasma membrane"/>
    <property type="evidence" value="ECO:0007669"/>
    <property type="project" value="UniProtKB-SubCell"/>
</dbReference>
<evidence type="ECO:0000256" key="1">
    <source>
        <dbReference type="ARBA" id="ARBA00004651"/>
    </source>
</evidence>
<dbReference type="InterPro" id="IPR004869">
    <property type="entry name" value="MMPL_dom"/>
</dbReference>
<evidence type="ECO:0000256" key="2">
    <source>
        <dbReference type="ARBA" id="ARBA00010157"/>
    </source>
</evidence>
<dbReference type="Proteomes" id="UP000502498">
    <property type="component" value="Chromosome"/>
</dbReference>
<dbReference type="InterPro" id="IPR000731">
    <property type="entry name" value="SSD"/>
</dbReference>
<gene>
    <name evidence="10" type="ORF">HQM25_07325</name>
</gene>
<dbReference type="PANTHER" id="PTHR33406">
    <property type="entry name" value="MEMBRANE PROTEIN MJ1562-RELATED"/>
    <property type="match status" value="1"/>
</dbReference>
<feature type="transmembrane region" description="Helical" evidence="8">
    <location>
        <begin position="646"/>
        <end position="667"/>
    </location>
</feature>
<accession>A0A7D4QCB6</accession>
<feature type="domain" description="SSD" evidence="9">
    <location>
        <begin position="573"/>
        <end position="703"/>
    </location>
</feature>
<dbReference type="RefSeq" id="WP_172989638.1">
    <property type="nucleotide sequence ID" value="NZ_CP054038.1"/>
</dbReference>
<feature type="transmembrane region" description="Helical" evidence="8">
    <location>
        <begin position="378"/>
        <end position="398"/>
    </location>
</feature>
<feature type="region of interest" description="Disordered" evidence="7">
    <location>
        <begin position="717"/>
        <end position="739"/>
    </location>
</feature>
<dbReference type="Pfam" id="PF03176">
    <property type="entry name" value="MMPL"/>
    <property type="match status" value="2"/>
</dbReference>
<dbReference type="PROSITE" id="PS50156">
    <property type="entry name" value="SSD"/>
    <property type="match status" value="1"/>
</dbReference>
<feature type="transmembrane region" description="Helical" evidence="8">
    <location>
        <begin position="18"/>
        <end position="39"/>
    </location>
</feature>
<keyword evidence="6 8" id="KW-0472">Membrane</keyword>
<feature type="transmembrane region" description="Helical" evidence="8">
    <location>
        <begin position="281"/>
        <end position="301"/>
    </location>
</feature>
<keyword evidence="4 8" id="KW-0812">Transmembrane</keyword>
<feature type="transmembrane region" description="Helical" evidence="8">
    <location>
        <begin position="673"/>
        <end position="697"/>
    </location>
</feature>
<feature type="transmembrane region" description="Helical" evidence="8">
    <location>
        <begin position="238"/>
        <end position="260"/>
    </location>
</feature>
<evidence type="ECO:0000259" key="9">
    <source>
        <dbReference type="PROSITE" id="PS50156"/>
    </source>
</evidence>
<organism evidence="10 11">
    <name type="scientific">Microbacterium hominis</name>
    <dbReference type="NCBI Taxonomy" id="162426"/>
    <lineage>
        <taxon>Bacteria</taxon>
        <taxon>Bacillati</taxon>
        <taxon>Actinomycetota</taxon>
        <taxon>Actinomycetes</taxon>
        <taxon>Micrococcales</taxon>
        <taxon>Microbacteriaceae</taxon>
        <taxon>Microbacterium</taxon>
    </lineage>
</organism>
<evidence type="ECO:0000313" key="11">
    <source>
        <dbReference type="Proteomes" id="UP000502498"/>
    </source>
</evidence>
<feature type="transmembrane region" description="Helical" evidence="8">
    <location>
        <begin position="605"/>
        <end position="625"/>
    </location>
</feature>
<feature type="transmembrane region" description="Helical" evidence="8">
    <location>
        <begin position="205"/>
        <end position="226"/>
    </location>
</feature>
<comment type="similarity">
    <text evidence="2">Belongs to the resistance-nodulation-cell division (RND) (TC 2.A.6) family. MmpL subfamily.</text>
</comment>
<sequence>MATGDNAVLGSWARVRRILIVAGVLVVWLAIFAVGGRTFSQLNDLGTNDRVQFLPASAESTLVNEAQAEFRAEGFIYAVAVFTFDEPLEGHDSALIARDVQRMEPIEGVPIFRSTPLIVADDGLAAEMVIPIESEGAVDEAVAGLRANLADAVPTAAAVYVTGPAGFTADIIAAFAGIDGLLLLVALGAVLLILIIVYRSPILPLLVLFTSLSALCGAVLVVASLARSDVILLAGQTQGILLILVVGATTNYALLYVSRYREALRVHPSRWRATAEALRRSWQPILASGLTVIAALLVLLFSQLDSNRTLGPIASIGILFALAASFTLLPTLLALFGRVAFWPRRIRPAAGEGPVDAMAGSGLWVRLAALIRRSHRKVWIITGVALLVLCAGITQLRADGSPSSEYVLGQSDARDGLAVLAEHYPAGAGTPAIVIVDTARMLDATAAILDVEGVDHVRIATLGGPTPITAEGIQPFAAGAGIALAPIVVDDEVLLEVTLDDAADSLAAEQTVRDLRGALDAVGTDLLVGGPTAVDLDANAAAASDRAIIIPLVLLAITLILMLLLRSLVAPLLVIGTVVLSFGAALGGSAIVFNTVFGFTGADPTVPLFAFVFLIALGVDYNIFLMTRAREETSTHGAREGILRSLVLTGGVITSAGIVLAATFAALGVLPLLFLAQIAFIVAFGVLLDTFVVRTLLLPAAAYDLGRRTWWPSRLSRDDPPREDLPAPVAEERLEPVAG</sequence>
<dbReference type="AlphaFoldDB" id="A0A7D4QCB6"/>
<dbReference type="InterPro" id="IPR050545">
    <property type="entry name" value="Mycobact_MmpL"/>
</dbReference>
<feature type="transmembrane region" description="Helical" evidence="8">
    <location>
        <begin position="313"/>
        <end position="337"/>
    </location>
</feature>
<dbReference type="EMBL" id="CP054038">
    <property type="protein sequence ID" value="QKJ19197.1"/>
    <property type="molecule type" value="Genomic_DNA"/>
</dbReference>
<dbReference type="Gene3D" id="1.20.1640.10">
    <property type="entry name" value="Multidrug efflux transporter AcrB transmembrane domain"/>
    <property type="match status" value="2"/>
</dbReference>
<evidence type="ECO:0000256" key="4">
    <source>
        <dbReference type="ARBA" id="ARBA00022692"/>
    </source>
</evidence>
<feature type="transmembrane region" description="Helical" evidence="8">
    <location>
        <begin position="547"/>
        <end position="565"/>
    </location>
</feature>
<evidence type="ECO:0000256" key="3">
    <source>
        <dbReference type="ARBA" id="ARBA00022475"/>
    </source>
</evidence>
<evidence type="ECO:0000256" key="7">
    <source>
        <dbReference type="SAM" id="MobiDB-lite"/>
    </source>
</evidence>
<comment type="subcellular location">
    <subcellularLocation>
        <location evidence="1">Cell membrane</location>
        <topology evidence="1">Multi-pass membrane protein</topology>
    </subcellularLocation>
</comment>
<protein>
    <submittedName>
        <fullName evidence="10">MMPL family transporter</fullName>
    </submittedName>
</protein>
<evidence type="ECO:0000256" key="8">
    <source>
        <dbReference type="SAM" id="Phobius"/>
    </source>
</evidence>
<dbReference type="PANTHER" id="PTHR33406:SF6">
    <property type="entry name" value="MEMBRANE PROTEIN YDGH-RELATED"/>
    <property type="match status" value="1"/>
</dbReference>
<dbReference type="SUPFAM" id="SSF82866">
    <property type="entry name" value="Multidrug efflux transporter AcrB transmembrane domain"/>
    <property type="match status" value="2"/>
</dbReference>
<keyword evidence="5 8" id="KW-1133">Transmembrane helix</keyword>
<evidence type="ECO:0000256" key="6">
    <source>
        <dbReference type="ARBA" id="ARBA00023136"/>
    </source>
</evidence>
<evidence type="ECO:0000256" key="5">
    <source>
        <dbReference type="ARBA" id="ARBA00022989"/>
    </source>
</evidence>
<feature type="transmembrane region" description="Helical" evidence="8">
    <location>
        <begin position="171"/>
        <end position="198"/>
    </location>
</feature>
<name>A0A7D4QCB6_9MICO</name>